<evidence type="ECO:0000259" key="12">
    <source>
        <dbReference type="PROSITE" id="PS50280"/>
    </source>
</evidence>
<evidence type="ECO:0000313" key="14">
    <source>
        <dbReference type="Proteomes" id="UP001157006"/>
    </source>
</evidence>
<feature type="binding site" evidence="10">
    <location>
        <position position="240"/>
    </location>
    <ligand>
        <name>substrate</name>
    </ligand>
</feature>
<feature type="binding site" evidence="10">
    <location>
        <position position="301"/>
    </location>
    <ligand>
        <name>substrate</name>
    </ligand>
</feature>
<dbReference type="InterPro" id="IPR050600">
    <property type="entry name" value="SETD3_SETD6_MTase"/>
</dbReference>
<comment type="catalytic activity">
    <reaction evidence="8">
        <text>[fructose-bisphosphate aldolase]-L-lysine + 3 S-adenosyl-L-methionine = [fructose-bisphosphate aldolase]-N(6),N(6),N(6)-trimethyl-L-lysine + 3 S-adenosyl-L-homocysteine + 3 H(+)</text>
        <dbReference type="Rhea" id="RHEA:51000"/>
        <dbReference type="Rhea" id="RHEA-COMP:12861"/>
        <dbReference type="Rhea" id="RHEA-COMP:12862"/>
        <dbReference type="ChEBI" id="CHEBI:15378"/>
        <dbReference type="ChEBI" id="CHEBI:29969"/>
        <dbReference type="ChEBI" id="CHEBI:57856"/>
        <dbReference type="ChEBI" id="CHEBI:59789"/>
        <dbReference type="ChEBI" id="CHEBI:61961"/>
        <dbReference type="EC" id="2.1.1.259"/>
    </reaction>
</comment>
<keyword evidence="6 10" id="KW-0949">S-adenosyl-L-methionine</keyword>
<feature type="binding site" evidence="10">
    <location>
        <position position="223"/>
    </location>
    <ligand>
        <name>S-adenosyl-L-methionine</name>
        <dbReference type="ChEBI" id="CHEBI:59789"/>
    </ligand>
</feature>
<reference evidence="13 14" key="1">
    <citation type="submission" date="2023-01" db="EMBL/GenBank/DDBJ databases">
        <authorList>
            <person name="Kreplak J."/>
        </authorList>
    </citation>
    <scope>NUCLEOTIDE SEQUENCE [LARGE SCALE GENOMIC DNA]</scope>
</reference>
<evidence type="ECO:0000256" key="10">
    <source>
        <dbReference type="PIRSR" id="PIRSR009328-1"/>
    </source>
</evidence>
<dbReference type="PANTHER" id="PTHR13271">
    <property type="entry name" value="UNCHARACTERIZED PUTATIVE METHYLTRANSFERASE"/>
    <property type="match status" value="1"/>
</dbReference>
<dbReference type="PROSITE" id="PS51583">
    <property type="entry name" value="SAM_MT127"/>
    <property type="match status" value="1"/>
</dbReference>
<dbReference type="InterPro" id="IPR011192">
    <property type="entry name" value="Rubisco_LSMT_MeTrfase_plant"/>
</dbReference>
<comment type="subcellular location">
    <subcellularLocation>
        <location evidence="1">Plastid</location>
        <location evidence="1">Chloroplast</location>
    </subcellularLocation>
</comment>
<proteinExistence type="inferred from homology"/>
<dbReference type="SUPFAM" id="SSF81822">
    <property type="entry name" value="RuBisCo LSMT C-terminal, substrate-binding domain"/>
    <property type="match status" value="1"/>
</dbReference>
<gene>
    <name evidence="13" type="ORF">VFH_VI082840</name>
</gene>
<feature type="binding site" evidence="10">
    <location>
        <position position="223"/>
    </location>
    <ligand>
        <name>substrate</name>
    </ligand>
</feature>
<evidence type="ECO:0000256" key="7">
    <source>
        <dbReference type="ARBA" id="ARBA00022946"/>
    </source>
</evidence>
<evidence type="ECO:0000256" key="3">
    <source>
        <dbReference type="ARBA" id="ARBA00022603"/>
    </source>
</evidence>
<evidence type="ECO:0000256" key="4">
    <source>
        <dbReference type="ARBA" id="ARBA00022640"/>
    </source>
</evidence>
<dbReference type="InterPro" id="IPR044431">
    <property type="entry name" value="SET_RBCMT"/>
</dbReference>
<dbReference type="Gene3D" id="3.90.1420.10">
    <property type="entry name" value="Rubisco LSMT, substrate-binding domain"/>
    <property type="match status" value="1"/>
</dbReference>
<sequence length="490" mass="55363">MATIFSGGSVSPFPFHTNKGTSFTPKGPPSLHLKKFFSAKSVASVGTEPSLSPALQTFWKWLQEEGVITAKTPVKAGVVTEGLGLVAVKDISRNDVILQVPKRLWINPDAVAASEIGKVCSELKPWLSVILFLIRERSREDSVWKHYFGILPQETDSTIYWSEEELQELQGSQLLKTTVSVKEYVKNECLKLEQEIILPNKRLFPTPVTLDDFFWAFGILRSRAFSRLRNENLVIVPMADLINHSSRVTTEEQAYEVKGAAGLFSRDYLFSLRSPLSVKAGEQVYIQYDLNKSNAELALDYGFIEPDENRNAYTLTLEISESDPFFDDKLDIAESNGFAQTAYFDMFYNRTLPPGLLPYLRLVALGGTDAFLLESLFRDSIWGHLELFVSRDNEELLCRAVRDACKSALAGYHTTIEQDCEMKKENLDSRLAIAVGIREGEKMVLQQIDGIFKQKEQELDQLEYYQERRLKDLGLCGENGDILGDLGKFF</sequence>
<keyword evidence="3 11" id="KW-0489">Methyltransferase</keyword>
<feature type="binding site" evidence="10">
    <location>
        <begin position="243"/>
        <end position="244"/>
    </location>
    <ligand>
        <name>S-adenosyl-L-methionine</name>
        <dbReference type="ChEBI" id="CHEBI:59789"/>
    </ligand>
</feature>
<keyword evidence="14" id="KW-1185">Reference proteome</keyword>
<dbReference type="SMART" id="SM00317">
    <property type="entry name" value="SET"/>
    <property type="match status" value="1"/>
</dbReference>
<dbReference type="InterPro" id="IPR046341">
    <property type="entry name" value="SET_dom_sf"/>
</dbReference>
<protein>
    <recommendedName>
        <fullName evidence="9">[fructose-bisphosphate aldolase]-lysine N-methyltransferase</fullName>
        <ecNumber evidence="9">2.1.1.259</ecNumber>
    </recommendedName>
</protein>
<evidence type="ECO:0000256" key="9">
    <source>
        <dbReference type="ARBA" id="ARBA00066913"/>
    </source>
</evidence>
<dbReference type="GO" id="GO:0009507">
    <property type="term" value="C:chloroplast"/>
    <property type="evidence" value="ECO:0007669"/>
    <property type="project" value="UniProtKB-SubCell"/>
</dbReference>
<dbReference type="InterPro" id="IPR015353">
    <property type="entry name" value="Rubisco_LSMT_subst-bd"/>
</dbReference>
<dbReference type="AlphaFoldDB" id="A0AAV1B4E4"/>
<dbReference type="EC" id="2.1.1.259" evidence="9"/>
<name>A0AAV1B4E4_VICFA</name>
<dbReference type="PANTHER" id="PTHR13271:SF113">
    <property type="entry name" value="[FRUCTOSE-BISPHOSPHATE ALDOLASE]-LYSINE N-METHYLTRANSFERASE, CHLOROPLASTIC"/>
    <property type="match status" value="1"/>
</dbReference>
<dbReference type="FunFam" id="3.90.1410.10:FF:000005">
    <property type="entry name" value="Ribulose-1,5 bisphosphate carboxylase/oxygenase large subunit N-methyltransferase, chloroplastic"/>
    <property type="match status" value="1"/>
</dbReference>
<keyword evidence="5" id="KW-0808">Transferase</keyword>
<evidence type="ECO:0000313" key="13">
    <source>
        <dbReference type="EMBL" id="CAI8617566.1"/>
    </source>
</evidence>
<feature type="binding site" evidence="10">
    <location>
        <position position="255"/>
    </location>
    <ligand>
        <name>substrate</name>
    </ligand>
</feature>
<evidence type="ECO:0000256" key="2">
    <source>
        <dbReference type="ARBA" id="ARBA00022528"/>
    </source>
</evidence>
<organism evidence="13 14">
    <name type="scientific">Vicia faba</name>
    <name type="common">Broad bean</name>
    <name type="synonym">Faba vulgaris</name>
    <dbReference type="NCBI Taxonomy" id="3906"/>
    <lineage>
        <taxon>Eukaryota</taxon>
        <taxon>Viridiplantae</taxon>
        <taxon>Streptophyta</taxon>
        <taxon>Embryophyta</taxon>
        <taxon>Tracheophyta</taxon>
        <taxon>Spermatophyta</taxon>
        <taxon>Magnoliopsida</taxon>
        <taxon>eudicotyledons</taxon>
        <taxon>Gunneridae</taxon>
        <taxon>Pentapetalae</taxon>
        <taxon>rosids</taxon>
        <taxon>fabids</taxon>
        <taxon>Fabales</taxon>
        <taxon>Fabaceae</taxon>
        <taxon>Papilionoideae</taxon>
        <taxon>50 kb inversion clade</taxon>
        <taxon>NPAAA clade</taxon>
        <taxon>Hologalegina</taxon>
        <taxon>IRL clade</taxon>
        <taxon>Fabeae</taxon>
        <taxon>Vicia</taxon>
    </lineage>
</organism>
<feature type="binding site" evidence="10">
    <location>
        <position position="227"/>
    </location>
    <ligand>
        <name>substrate</name>
    </ligand>
</feature>
<dbReference type="FunFam" id="3.90.1420.10:FF:000004">
    <property type="entry name" value="Ribulose-1,5 bisphosphate carboxylase/oxygenase large subunit N-methyltransferase, chloroplastic"/>
    <property type="match status" value="1"/>
</dbReference>
<dbReference type="InterPro" id="IPR001214">
    <property type="entry name" value="SET_dom"/>
</dbReference>
<dbReference type="InterPro" id="IPR036464">
    <property type="entry name" value="Rubisco_LSMT_subst-bd_sf"/>
</dbReference>
<dbReference type="EMBL" id="OX451741">
    <property type="protein sequence ID" value="CAI8617566.1"/>
    <property type="molecule type" value="Genomic_DNA"/>
</dbReference>
<dbReference type="SUPFAM" id="SSF82199">
    <property type="entry name" value="SET domain"/>
    <property type="match status" value="1"/>
</dbReference>
<dbReference type="Gene3D" id="3.90.1410.10">
    <property type="entry name" value="set domain protein methyltransferase, domain 1"/>
    <property type="match status" value="1"/>
</dbReference>
<dbReference type="PIRSF" id="PIRSF009328">
    <property type="entry name" value="RMT_SET"/>
    <property type="match status" value="1"/>
</dbReference>
<evidence type="ECO:0000256" key="5">
    <source>
        <dbReference type="ARBA" id="ARBA00022679"/>
    </source>
</evidence>
<feature type="binding site" evidence="10">
    <location>
        <position position="288"/>
    </location>
    <ligand>
        <name>substrate</name>
    </ligand>
</feature>
<dbReference type="CDD" id="cd19179">
    <property type="entry name" value="SET_RBCMT"/>
    <property type="match status" value="1"/>
</dbReference>
<comment type="similarity">
    <text evidence="11">Belongs to the class V-like SAM-binding methyltransferase superfamily. Plant protein-lysine LSMT methyltransferase family.</text>
</comment>
<dbReference type="GO" id="GO:0032259">
    <property type="term" value="P:methylation"/>
    <property type="evidence" value="ECO:0007669"/>
    <property type="project" value="UniProtKB-KW"/>
</dbReference>
<keyword evidence="4" id="KW-0934">Plastid</keyword>
<dbReference type="GO" id="GO:0030785">
    <property type="term" value="F:[ribulose-bisphosphate carboxylase]-lysine N-methyltransferase activity"/>
    <property type="evidence" value="ECO:0007669"/>
    <property type="project" value="InterPro"/>
</dbReference>
<dbReference type="Proteomes" id="UP001157006">
    <property type="component" value="Chromosome 6"/>
</dbReference>
<dbReference type="GO" id="GO:0016279">
    <property type="term" value="F:protein-lysine N-methyltransferase activity"/>
    <property type="evidence" value="ECO:0007669"/>
    <property type="project" value="InterPro"/>
</dbReference>
<evidence type="ECO:0000256" key="8">
    <source>
        <dbReference type="ARBA" id="ARBA00051577"/>
    </source>
</evidence>
<keyword evidence="7" id="KW-0809">Transit peptide</keyword>
<keyword evidence="2" id="KW-0150">Chloroplast</keyword>
<dbReference type="Pfam" id="PF09273">
    <property type="entry name" value="Rubis-subs-bind"/>
    <property type="match status" value="1"/>
</dbReference>
<accession>A0AAV1B4E4</accession>
<evidence type="ECO:0000256" key="11">
    <source>
        <dbReference type="PROSITE-ProRule" id="PRU00916"/>
    </source>
</evidence>
<feature type="binding site" evidence="10">
    <location>
        <begin position="81"/>
        <end position="83"/>
    </location>
    <ligand>
        <name>S-adenosyl-L-methionine</name>
        <dbReference type="ChEBI" id="CHEBI:59789"/>
    </ligand>
</feature>
<evidence type="ECO:0000256" key="1">
    <source>
        <dbReference type="ARBA" id="ARBA00004229"/>
    </source>
</evidence>
<dbReference type="PROSITE" id="PS50280">
    <property type="entry name" value="SET"/>
    <property type="match status" value="1"/>
</dbReference>
<evidence type="ECO:0000256" key="6">
    <source>
        <dbReference type="ARBA" id="ARBA00022691"/>
    </source>
</evidence>
<feature type="domain" description="SET" evidence="12">
    <location>
        <begin position="65"/>
        <end position="289"/>
    </location>
</feature>